<dbReference type="RefSeq" id="XP_025352218.1">
    <property type="nucleotide sequence ID" value="XM_025500559.1"/>
</dbReference>
<keyword evidence="3" id="KW-1185">Reference proteome</keyword>
<feature type="compositionally biased region" description="Pro residues" evidence="1">
    <location>
        <begin position="1"/>
        <end position="14"/>
    </location>
</feature>
<dbReference type="STRING" id="1280837.A0A316V2Y0"/>
<feature type="region of interest" description="Disordered" evidence="1">
    <location>
        <begin position="1"/>
        <end position="96"/>
    </location>
</feature>
<feature type="compositionally biased region" description="Low complexity" evidence="1">
    <location>
        <begin position="224"/>
        <end position="240"/>
    </location>
</feature>
<feature type="compositionally biased region" description="Pro residues" evidence="1">
    <location>
        <begin position="69"/>
        <end position="79"/>
    </location>
</feature>
<dbReference type="EMBL" id="KZ819606">
    <property type="protein sequence ID" value="PWN31916.1"/>
    <property type="molecule type" value="Genomic_DNA"/>
</dbReference>
<reference evidence="2 3" key="1">
    <citation type="journal article" date="2018" name="Mol. Biol. Evol.">
        <title>Broad Genomic Sampling Reveals a Smut Pathogenic Ancestry of the Fungal Clade Ustilaginomycotina.</title>
        <authorList>
            <person name="Kijpornyongpan T."/>
            <person name="Mondo S.J."/>
            <person name="Barry K."/>
            <person name="Sandor L."/>
            <person name="Lee J."/>
            <person name="Lipzen A."/>
            <person name="Pangilinan J."/>
            <person name="LaButti K."/>
            <person name="Hainaut M."/>
            <person name="Henrissat B."/>
            <person name="Grigoriev I.V."/>
            <person name="Spatafora J.W."/>
            <person name="Aime M.C."/>
        </authorList>
    </citation>
    <scope>NUCLEOTIDE SEQUENCE [LARGE SCALE GENOMIC DNA]</scope>
    <source>
        <strain evidence="2 3">MCA 3882</strain>
    </source>
</reference>
<dbReference type="AlphaFoldDB" id="A0A316V2Y0"/>
<feature type="compositionally biased region" description="Basic and acidic residues" evidence="1">
    <location>
        <begin position="208"/>
        <end position="218"/>
    </location>
</feature>
<dbReference type="Proteomes" id="UP000245771">
    <property type="component" value="Unassembled WGS sequence"/>
</dbReference>
<name>A0A316V2Y0_9BASI</name>
<dbReference type="GeneID" id="37022340"/>
<accession>A0A316V2Y0</accession>
<feature type="compositionally biased region" description="Low complexity" evidence="1">
    <location>
        <begin position="80"/>
        <end position="92"/>
    </location>
</feature>
<evidence type="ECO:0000313" key="2">
    <source>
        <dbReference type="EMBL" id="PWN31916.1"/>
    </source>
</evidence>
<protein>
    <submittedName>
        <fullName evidence="2">Uncharacterized protein</fullName>
    </submittedName>
</protein>
<sequence length="286" mass="30920">MTGSVPPPPPPPFNQPSGGGSMNHYNSPHTDLYNRRTFPGQFPQGMQPGMNMASAPPSTSHRSSFPQGQVPPPPPPPPSAHQQHPSMSPQQSYGMPMHMQQQNPYAQSPYPMMNPMAQPGMGQMQMGYPPQMQPPGMHQMQSGHPGYMGAAMNPYTGMPMAPGYGQMGMNPYGYGPAYNPVDAAARAYHEGYDGHGSGRDSHRHRHSHDFENGRDGRSRRSHSRSNSGSSASSEGEAKAGSTKKGGDNQRVKDMMIGAVSGAILEKGIEKYRDHREHKKASSSKGD</sequence>
<dbReference type="InParanoid" id="A0A316V2Y0"/>
<gene>
    <name evidence="2" type="ORF">FA14DRAFT_174796</name>
</gene>
<feature type="region of interest" description="Disordered" evidence="1">
    <location>
        <begin position="190"/>
        <end position="254"/>
    </location>
</feature>
<proteinExistence type="predicted"/>
<evidence type="ECO:0000256" key="1">
    <source>
        <dbReference type="SAM" id="MobiDB-lite"/>
    </source>
</evidence>
<evidence type="ECO:0000313" key="3">
    <source>
        <dbReference type="Proteomes" id="UP000245771"/>
    </source>
</evidence>
<organism evidence="2 3">
    <name type="scientific">Meira miltonrushii</name>
    <dbReference type="NCBI Taxonomy" id="1280837"/>
    <lineage>
        <taxon>Eukaryota</taxon>
        <taxon>Fungi</taxon>
        <taxon>Dikarya</taxon>
        <taxon>Basidiomycota</taxon>
        <taxon>Ustilaginomycotina</taxon>
        <taxon>Exobasidiomycetes</taxon>
        <taxon>Exobasidiales</taxon>
        <taxon>Brachybasidiaceae</taxon>
        <taxon>Meira</taxon>
    </lineage>
</organism>
<feature type="compositionally biased region" description="Basic and acidic residues" evidence="1">
    <location>
        <begin position="244"/>
        <end position="253"/>
    </location>
</feature>
<feature type="compositionally biased region" description="Basic and acidic residues" evidence="1">
    <location>
        <begin position="190"/>
        <end position="200"/>
    </location>
</feature>